<dbReference type="Pfam" id="PF06682">
    <property type="entry name" value="SARAF"/>
    <property type="match status" value="1"/>
</dbReference>
<dbReference type="GO" id="GO:2001256">
    <property type="term" value="P:regulation of store-operated calcium entry"/>
    <property type="evidence" value="ECO:0007669"/>
    <property type="project" value="InterPro"/>
</dbReference>
<evidence type="ECO:0000256" key="6">
    <source>
        <dbReference type="ARBA" id="ARBA00022692"/>
    </source>
</evidence>
<proteinExistence type="inferred from homology"/>
<organism evidence="16 17">
    <name type="scientific">Necator americanus</name>
    <name type="common">Human hookworm</name>
    <dbReference type="NCBI Taxonomy" id="51031"/>
    <lineage>
        <taxon>Eukaryota</taxon>
        <taxon>Metazoa</taxon>
        <taxon>Ecdysozoa</taxon>
        <taxon>Nematoda</taxon>
        <taxon>Chromadorea</taxon>
        <taxon>Rhabditida</taxon>
        <taxon>Rhabditina</taxon>
        <taxon>Rhabditomorpha</taxon>
        <taxon>Strongyloidea</taxon>
        <taxon>Ancylostomatidae</taxon>
        <taxon>Bunostominae</taxon>
        <taxon>Necator</taxon>
    </lineage>
</organism>
<gene>
    <name evidence="16" type="ORF">NECAME_16481</name>
</gene>
<evidence type="ECO:0000256" key="3">
    <source>
        <dbReference type="ARBA" id="ARBA00016584"/>
    </source>
</evidence>
<keyword evidence="11" id="KW-0406">Ion transport</keyword>
<accession>W2TVF0</accession>
<comment type="similarity">
    <text evidence="2">Belongs to the SARAF family.</text>
</comment>
<feature type="region of interest" description="Disordered" evidence="14">
    <location>
        <begin position="217"/>
        <end position="237"/>
    </location>
</feature>
<feature type="transmembrane region" description="Helical" evidence="15">
    <location>
        <begin position="7"/>
        <end position="33"/>
    </location>
</feature>
<evidence type="ECO:0000256" key="10">
    <source>
        <dbReference type="ARBA" id="ARBA00022989"/>
    </source>
</evidence>
<keyword evidence="10 15" id="KW-1133">Transmembrane helix</keyword>
<evidence type="ECO:0000256" key="13">
    <source>
        <dbReference type="ARBA" id="ARBA00031116"/>
    </source>
</evidence>
<dbReference type="PANTHER" id="PTHR15929:SF0">
    <property type="entry name" value="STORE-OPERATED CALCIUM ENTRY-ASSOCIATED REGULATORY FACTOR"/>
    <property type="match status" value="1"/>
</dbReference>
<reference evidence="17" key="1">
    <citation type="journal article" date="2014" name="Nat. Genet.">
        <title>Genome of the human hookworm Necator americanus.</title>
        <authorList>
            <person name="Tang Y.T."/>
            <person name="Gao X."/>
            <person name="Rosa B.A."/>
            <person name="Abubucker S."/>
            <person name="Hallsworth-Pepin K."/>
            <person name="Martin J."/>
            <person name="Tyagi R."/>
            <person name="Heizer E."/>
            <person name="Zhang X."/>
            <person name="Bhonagiri-Palsikar V."/>
            <person name="Minx P."/>
            <person name="Warren W.C."/>
            <person name="Wang Q."/>
            <person name="Zhan B."/>
            <person name="Hotez P.J."/>
            <person name="Sternberg P.W."/>
            <person name="Dougall A."/>
            <person name="Gaze S.T."/>
            <person name="Mulvenna J."/>
            <person name="Sotillo J."/>
            <person name="Ranganathan S."/>
            <person name="Rabelo E.M."/>
            <person name="Wilson R.K."/>
            <person name="Felgner P.L."/>
            <person name="Bethony J."/>
            <person name="Hawdon J.M."/>
            <person name="Gasser R.B."/>
            <person name="Loukas A."/>
            <person name="Mitreva M."/>
        </authorList>
    </citation>
    <scope>NUCLEOTIDE SEQUENCE [LARGE SCALE GENOMIC DNA]</scope>
</reference>
<dbReference type="OrthoDB" id="20303at2759"/>
<dbReference type="STRING" id="51031.W2TVF0"/>
<sequence length="333" mass="36856">MFFVGRLVVLITFLLYFGCGGMSIALNFLPIFVSIDLACADDRVLLRDVNTITLRDGQYTTGRRSAPVPQLKCVGGEAKGQFKPRAVQCVKQGFDGIDYQWKCTADMPYEFEFGKVTVTCEGYSYPEDPYILKGSCGLEYDLEYANTAYAKKDVGRSRTKSHWWSWFTQENIANAIVALFILYVLYSMFFANTARQTPRTGPRYGWFGGGFDGGPGYPGGHPPPSAPPPPPSYDDTMGYKSGYHSSASSSGSGPGFWTGAGLGALGGYLFGRNRYFSGKFVDFIHFIVFFLLKSGPSYGFTQPRVNERFMRDTGFDDSHVDQPSTSEVRESTG</sequence>
<evidence type="ECO:0000256" key="14">
    <source>
        <dbReference type="SAM" id="MobiDB-lite"/>
    </source>
</evidence>
<dbReference type="EMBL" id="KI657605">
    <property type="protein sequence ID" value="ETN86080.1"/>
    <property type="molecule type" value="Genomic_DNA"/>
</dbReference>
<keyword evidence="6 15" id="KW-0812">Transmembrane</keyword>
<dbReference type="OMA" id="DVQWRCD"/>
<feature type="transmembrane region" description="Helical" evidence="15">
    <location>
        <begin position="172"/>
        <end position="191"/>
    </location>
</feature>
<evidence type="ECO:0000256" key="8">
    <source>
        <dbReference type="ARBA" id="ARBA00022824"/>
    </source>
</evidence>
<evidence type="ECO:0000256" key="5">
    <source>
        <dbReference type="ARBA" id="ARBA00022568"/>
    </source>
</evidence>
<evidence type="ECO:0000256" key="15">
    <source>
        <dbReference type="SAM" id="Phobius"/>
    </source>
</evidence>
<keyword evidence="9" id="KW-0106">Calcium</keyword>
<dbReference type="PANTHER" id="PTHR15929">
    <property type="entry name" value="STORE-OPERATED CALCIUM ENTRY-ASSOCIATED REGULATORY FACTOR"/>
    <property type="match status" value="1"/>
</dbReference>
<dbReference type="AlphaFoldDB" id="W2TVF0"/>
<keyword evidence="5" id="KW-0109">Calcium transport</keyword>
<dbReference type="GO" id="GO:0005789">
    <property type="term" value="C:endoplasmic reticulum membrane"/>
    <property type="evidence" value="ECO:0007669"/>
    <property type="project" value="UniProtKB-SubCell"/>
</dbReference>
<dbReference type="Proteomes" id="UP000053676">
    <property type="component" value="Unassembled WGS sequence"/>
</dbReference>
<feature type="region of interest" description="Disordered" evidence="14">
    <location>
        <begin position="314"/>
        <end position="333"/>
    </location>
</feature>
<name>W2TVF0_NECAM</name>
<dbReference type="InterPro" id="IPR009567">
    <property type="entry name" value="SARAF"/>
</dbReference>
<evidence type="ECO:0000313" key="16">
    <source>
        <dbReference type="EMBL" id="ETN86080.1"/>
    </source>
</evidence>
<dbReference type="GO" id="GO:0006816">
    <property type="term" value="P:calcium ion transport"/>
    <property type="evidence" value="ECO:0007669"/>
    <property type="project" value="UniProtKB-KW"/>
</dbReference>
<evidence type="ECO:0000256" key="12">
    <source>
        <dbReference type="ARBA" id="ARBA00023136"/>
    </source>
</evidence>
<evidence type="ECO:0000256" key="11">
    <source>
        <dbReference type="ARBA" id="ARBA00023065"/>
    </source>
</evidence>
<keyword evidence="12 15" id="KW-0472">Membrane</keyword>
<keyword evidence="17" id="KW-1185">Reference proteome</keyword>
<feature type="compositionally biased region" description="Pro residues" evidence="14">
    <location>
        <begin position="220"/>
        <end position="232"/>
    </location>
</feature>
<evidence type="ECO:0000256" key="1">
    <source>
        <dbReference type="ARBA" id="ARBA00004115"/>
    </source>
</evidence>
<keyword evidence="8" id="KW-0256">Endoplasmic reticulum</keyword>
<evidence type="ECO:0000256" key="7">
    <source>
        <dbReference type="ARBA" id="ARBA00022729"/>
    </source>
</evidence>
<evidence type="ECO:0000256" key="2">
    <source>
        <dbReference type="ARBA" id="ARBA00006833"/>
    </source>
</evidence>
<comment type="subcellular location">
    <subcellularLocation>
        <location evidence="1">Endoplasmic reticulum membrane</location>
        <topology evidence="1">Single-pass type I membrane protein</topology>
    </subcellularLocation>
</comment>
<dbReference type="KEGG" id="nai:NECAME_16481"/>
<keyword evidence="4" id="KW-0813">Transport</keyword>
<keyword evidence="7" id="KW-0732">Signal</keyword>
<evidence type="ECO:0000256" key="9">
    <source>
        <dbReference type="ARBA" id="ARBA00022837"/>
    </source>
</evidence>
<evidence type="ECO:0000313" key="17">
    <source>
        <dbReference type="Proteomes" id="UP000053676"/>
    </source>
</evidence>
<evidence type="ECO:0000256" key="4">
    <source>
        <dbReference type="ARBA" id="ARBA00022448"/>
    </source>
</evidence>
<protein>
    <recommendedName>
        <fullName evidence="3">Store-operated calcium entry-associated regulatory factor</fullName>
    </recommendedName>
    <alternativeName>
        <fullName evidence="13">Transmembrane protein 66</fullName>
    </alternativeName>
</protein>